<dbReference type="AlphaFoldDB" id="A0A6J6DGR0"/>
<gene>
    <name evidence="1" type="ORF">UFOPK1572_00966</name>
</gene>
<name>A0A6J6DGR0_9ZZZZ</name>
<proteinExistence type="predicted"/>
<accession>A0A6J6DGR0</accession>
<evidence type="ECO:0000313" key="1">
    <source>
        <dbReference type="EMBL" id="CAB4563241.1"/>
    </source>
</evidence>
<sequence length="171" mass="19693">MVHTQTSDLLEETQNFFAFTPAVQHHGNRTKVHSICREEQQMATHAIQFGQQHAHPHGTFRDVLIDTEKLFHRHRENKFVIQWRQVVHARHIGAALHVSQGLTRFLHARVQVTNDGLATKNGFALKFKHQTQHTVSTGVLRAHVDDHGLIFWCLCLHLCQRRGIGFTHAQN</sequence>
<dbReference type="EMBL" id="CAEZTC010000118">
    <property type="protein sequence ID" value="CAB4563241.1"/>
    <property type="molecule type" value="Genomic_DNA"/>
</dbReference>
<organism evidence="1">
    <name type="scientific">freshwater metagenome</name>
    <dbReference type="NCBI Taxonomy" id="449393"/>
    <lineage>
        <taxon>unclassified sequences</taxon>
        <taxon>metagenomes</taxon>
        <taxon>ecological metagenomes</taxon>
    </lineage>
</organism>
<protein>
    <submittedName>
        <fullName evidence="1">Unannotated protein</fullName>
    </submittedName>
</protein>
<reference evidence="1" key="1">
    <citation type="submission" date="2020-05" db="EMBL/GenBank/DDBJ databases">
        <authorList>
            <person name="Chiriac C."/>
            <person name="Salcher M."/>
            <person name="Ghai R."/>
            <person name="Kavagutti S V."/>
        </authorList>
    </citation>
    <scope>NUCLEOTIDE SEQUENCE</scope>
</reference>